<dbReference type="RefSeq" id="WP_122919606.1">
    <property type="nucleotide sequence ID" value="NZ_RHHQ01000015.1"/>
</dbReference>
<accession>A0A3M8DBW5</accession>
<dbReference type="AlphaFoldDB" id="A0A3M8DBW5"/>
<evidence type="ECO:0000313" key="2">
    <source>
        <dbReference type="Proteomes" id="UP000271031"/>
    </source>
</evidence>
<organism evidence="1 2">
    <name type="scientific">Brevibacillus fluminis</name>
    <dbReference type="NCBI Taxonomy" id="511487"/>
    <lineage>
        <taxon>Bacteria</taxon>
        <taxon>Bacillati</taxon>
        <taxon>Bacillota</taxon>
        <taxon>Bacilli</taxon>
        <taxon>Bacillales</taxon>
        <taxon>Paenibacillaceae</taxon>
        <taxon>Brevibacillus</taxon>
    </lineage>
</organism>
<proteinExistence type="predicted"/>
<keyword evidence="2" id="KW-1185">Reference proteome</keyword>
<reference evidence="1 2" key="1">
    <citation type="submission" date="2018-10" db="EMBL/GenBank/DDBJ databases">
        <title>Phylogenomics of Brevibacillus.</title>
        <authorList>
            <person name="Dunlap C."/>
        </authorList>
    </citation>
    <scope>NUCLEOTIDE SEQUENCE [LARGE SCALE GENOMIC DNA]</scope>
    <source>
        <strain evidence="1 2">JCM 15716</strain>
    </source>
</reference>
<comment type="caution">
    <text evidence="1">The sequence shown here is derived from an EMBL/GenBank/DDBJ whole genome shotgun (WGS) entry which is preliminary data.</text>
</comment>
<dbReference type="Proteomes" id="UP000271031">
    <property type="component" value="Unassembled WGS sequence"/>
</dbReference>
<dbReference type="OrthoDB" id="2471697at2"/>
<gene>
    <name evidence="1" type="ORF">EDM56_19630</name>
</gene>
<protein>
    <submittedName>
        <fullName evidence="1">Uncharacterized protein</fullName>
    </submittedName>
</protein>
<evidence type="ECO:0000313" key="1">
    <source>
        <dbReference type="EMBL" id="RNB85121.1"/>
    </source>
</evidence>
<dbReference type="EMBL" id="RHHQ01000015">
    <property type="protein sequence ID" value="RNB85121.1"/>
    <property type="molecule type" value="Genomic_DNA"/>
</dbReference>
<name>A0A3M8DBW5_9BACL</name>
<sequence>MKRLIKVTIHDFSKIEQHLNDAKEIELYHSANGKLYEAVIEHDDYAVIDLNDEEYIELAPNEYELMIPEWKVVGKTGDMIIETMSDPADDRALLYRGIDGVGNVVAEPQSINKQLIMQLYKGWFAKEKAKAE</sequence>